<dbReference type="InterPro" id="IPR025714">
    <property type="entry name" value="Methyltranfer_dom"/>
</dbReference>
<dbReference type="Pfam" id="PF13383">
    <property type="entry name" value="Methyltransf_22"/>
    <property type="match status" value="1"/>
</dbReference>
<dbReference type="InterPro" id="IPR026913">
    <property type="entry name" value="METTL24"/>
</dbReference>
<keyword evidence="2" id="KW-0489">Methyltransferase</keyword>
<dbReference type="GO" id="GO:0008168">
    <property type="term" value="F:methyltransferase activity"/>
    <property type="evidence" value="ECO:0007669"/>
    <property type="project" value="UniProtKB-KW"/>
</dbReference>
<feature type="domain" description="Methyltransferase" evidence="1">
    <location>
        <begin position="65"/>
        <end position="220"/>
    </location>
</feature>
<evidence type="ECO:0000313" key="2">
    <source>
        <dbReference type="EMBL" id="KAF0301224.1"/>
    </source>
</evidence>
<dbReference type="GO" id="GO:0032259">
    <property type="term" value="P:methylation"/>
    <property type="evidence" value="ECO:0007669"/>
    <property type="project" value="UniProtKB-KW"/>
</dbReference>
<keyword evidence="2" id="KW-0808">Transferase</keyword>
<dbReference type="EMBL" id="VIIS01001182">
    <property type="protein sequence ID" value="KAF0301224.1"/>
    <property type="molecule type" value="Genomic_DNA"/>
</dbReference>
<proteinExistence type="predicted"/>
<evidence type="ECO:0000313" key="3">
    <source>
        <dbReference type="Proteomes" id="UP000440578"/>
    </source>
</evidence>
<accession>A0A6A4WBN0</accession>
<evidence type="ECO:0000259" key="1">
    <source>
        <dbReference type="Pfam" id="PF13383"/>
    </source>
</evidence>
<protein>
    <submittedName>
        <fullName evidence="2">Methyltransferase-like protein 24</fullName>
    </submittedName>
</protein>
<gene>
    <name evidence="2" type="primary">mettl24_9</name>
    <name evidence="2" type="ORF">FJT64_026430</name>
</gene>
<dbReference type="OrthoDB" id="10006218at2759"/>
<dbReference type="Proteomes" id="UP000440578">
    <property type="component" value="Unassembled WGS sequence"/>
</dbReference>
<sequence length="277" mass="31615">MSVMSGSSVCRPDMEVTRLPPMPDDDDALLHALFRYLSEPSRAACDRVLRFGGMSHLDNLKSLRLDGHKYVCADAEFTLLSSTSCLVYSFGISEDWSFDFDMESFGCTVHAFDPTTNDTAGYQNGSIFFHKHGIGGWDGQVDGMAVRSLDSIAQRLGHAARTVHYLKLDVEGSEWAVFEQQVRDAEQSTLFRNVEQLGAELHFTWHLPVTFHREFYRRVYRALLGLQEMGFYPFAHEWNWSSQEMEVPGFEHKLPSAMEVAWVKSRCAPEPARWRTK</sequence>
<dbReference type="AlphaFoldDB" id="A0A6A4WBN0"/>
<dbReference type="PANTHER" id="PTHR32026:SF10">
    <property type="entry name" value="METHYLTRANSFERASE-LIKE PROTEIN 24-RELATED"/>
    <property type="match status" value="1"/>
</dbReference>
<comment type="caution">
    <text evidence="2">The sequence shown here is derived from an EMBL/GenBank/DDBJ whole genome shotgun (WGS) entry which is preliminary data.</text>
</comment>
<reference evidence="2 3" key="1">
    <citation type="submission" date="2019-07" db="EMBL/GenBank/DDBJ databases">
        <title>Draft genome assembly of a fouling barnacle, Amphibalanus amphitrite (Darwin, 1854): The first reference genome for Thecostraca.</title>
        <authorList>
            <person name="Kim W."/>
        </authorList>
    </citation>
    <scope>NUCLEOTIDE SEQUENCE [LARGE SCALE GENOMIC DNA]</scope>
    <source>
        <strain evidence="2">SNU_AA5</strain>
        <tissue evidence="2">Soma without cirri and trophi</tissue>
    </source>
</reference>
<name>A0A6A4WBN0_AMPAM</name>
<keyword evidence="3" id="KW-1185">Reference proteome</keyword>
<organism evidence="2 3">
    <name type="scientific">Amphibalanus amphitrite</name>
    <name type="common">Striped barnacle</name>
    <name type="synonym">Balanus amphitrite</name>
    <dbReference type="NCBI Taxonomy" id="1232801"/>
    <lineage>
        <taxon>Eukaryota</taxon>
        <taxon>Metazoa</taxon>
        <taxon>Ecdysozoa</taxon>
        <taxon>Arthropoda</taxon>
        <taxon>Crustacea</taxon>
        <taxon>Multicrustacea</taxon>
        <taxon>Cirripedia</taxon>
        <taxon>Thoracica</taxon>
        <taxon>Thoracicalcarea</taxon>
        <taxon>Balanomorpha</taxon>
        <taxon>Balanoidea</taxon>
        <taxon>Balanidae</taxon>
        <taxon>Amphibalaninae</taxon>
        <taxon>Amphibalanus</taxon>
    </lineage>
</organism>
<dbReference type="PANTHER" id="PTHR32026">
    <property type="entry name" value="METHYLTRANSFERASE-LIKE PROTEIN 24"/>
    <property type="match status" value="1"/>
</dbReference>